<dbReference type="Proteomes" id="UP001152795">
    <property type="component" value="Unassembled WGS sequence"/>
</dbReference>
<dbReference type="OrthoDB" id="6147018at2759"/>
<keyword evidence="2" id="KW-1185">Reference proteome</keyword>
<dbReference type="EMBL" id="CACRXK020016877">
    <property type="protein sequence ID" value="CAB4030442.1"/>
    <property type="molecule type" value="Genomic_DNA"/>
</dbReference>
<organism evidence="1 2">
    <name type="scientific">Paramuricea clavata</name>
    <name type="common">Red gorgonian</name>
    <name type="synonym">Violescent sea-whip</name>
    <dbReference type="NCBI Taxonomy" id="317549"/>
    <lineage>
        <taxon>Eukaryota</taxon>
        <taxon>Metazoa</taxon>
        <taxon>Cnidaria</taxon>
        <taxon>Anthozoa</taxon>
        <taxon>Octocorallia</taxon>
        <taxon>Malacalcyonacea</taxon>
        <taxon>Plexauridae</taxon>
        <taxon>Paramuricea</taxon>
    </lineage>
</organism>
<comment type="caution">
    <text evidence="1">The sequence shown here is derived from an EMBL/GenBank/DDBJ whole genome shotgun (WGS) entry which is preliminary data.</text>
</comment>
<dbReference type="AlphaFoldDB" id="A0A7D9LBI5"/>
<proteinExistence type="predicted"/>
<sequence length="111" mass="12982">MIPVIQRELDEFRNTVWNPHRIRKQDTNLPDGVPNHMHAFPQEYGLQECGWPITEEQLQEAATASGVLNVPNDFISPEFREECERFIPHPEKIESSESKHAFIFLKERVNV</sequence>
<evidence type="ECO:0000313" key="2">
    <source>
        <dbReference type="Proteomes" id="UP001152795"/>
    </source>
</evidence>
<evidence type="ECO:0000313" key="1">
    <source>
        <dbReference type="EMBL" id="CAB4030442.1"/>
    </source>
</evidence>
<protein>
    <submittedName>
        <fullName evidence="1">Uncharacterized protein</fullName>
    </submittedName>
</protein>
<accession>A0A7D9LBI5</accession>
<name>A0A7D9LBI5_PARCT</name>
<gene>
    <name evidence="1" type="ORF">PACLA_8A080865</name>
</gene>
<reference evidence="1" key="1">
    <citation type="submission" date="2020-04" db="EMBL/GenBank/DDBJ databases">
        <authorList>
            <person name="Alioto T."/>
            <person name="Alioto T."/>
            <person name="Gomez Garrido J."/>
        </authorList>
    </citation>
    <scope>NUCLEOTIDE SEQUENCE</scope>
    <source>
        <strain evidence="1">A484AB</strain>
    </source>
</reference>